<proteinExistence type="predicted"/>
<evidence type="ECO:0008006" key="2">
    <source>
        <dbReference type="Google" id="ProtNLM"/>
    </source>
</evidence>
<dbReference type="GO" id="GO:0005737">
    <property type="term" value="C:cytoplasm"/>
    <property type="evidence" value="ECO:0007669"/>
    <property type="project" value="TreeGrafter"/>
</dbReference>
<dbReference type="Gene3D" id="3.40.50.1240">
    <property type="entry name" value="Phosphoglycerate mutase-like"/>
    <property type="match status" value="1"/>
</dbReference>
<evidence type="ECO:0000313" key="1">
    <source>
        <dbReference type="EMBL" id="QHU22128.1"/>
    </source>
</evidence>
<dbReference type="CDD" id="cd07067">
    <property type="entry name" value="HP_PGM_like"/>
    <property type="match status" value="1"/>
</dbReference>
<dbReference type="AlphaFoldDB" id="A0A6C0L0Q6"/>
<dbReference type="SMART" id="SM00855">
    <property type="entry name" value="PGAM"/>
    <property type="match status" value="1"/>
</dbReference>
<dbReference type="InterPro" id="IPR029033">
    <property type="entry name" value="His_PPase_superfam"/>
</dbReference>
<dbReference type="Pfam" id="PF00300">
    <property type="entry name" value="His_Phos_1"/>
    <property type="match status" value="1"/>
</dbReference>
<sequence>MSTTLVFMRHAQATHNIDYYEKGTGRYTDPVYMDAELTDEGLKQATAMQDAFKNKTFDVIYCSPMRRCRATLLASMPSAEERRVHVVDALIEQPAGHNMCDKRLERDFVVAACPSLWNCDDVADVNPFIKRSDAEEKKAIINFIDSVKGRGGTILLVTHYTWIYNMTKLVLGRHVSLDNCGLIEISFP</sequence>
<dbReference type="PANTHER" id="PTHR48100:SF1">
    <property type="entry name" value="HISTIDINE PHOSPHATASE FAMILY PROTEIN-RELATED"/>
    <property type="match status" value="1"/>
</dbReference>
<accession>A0A6C0L0Q6</accession>
<dbReference type="InterPro" id="IPR013078">
    <property type="entry name" value="His_Pase_superF_clade-1"/>
</dbReference>
<reference evidence="1" key="1">
    <citation type="journal article" date="2020" name="Nature">
        <title>Giant virus diversity and host interactions through global metagenomics.</title>
        <authorList>
            <person name="Schulz F."/>
            <person name="Roux S."/>
            <person name="Paez-Espino D."/>
            <person name="Jungbluth S."/>
            <person name="Walsh D.A."/>
            <person name="Denef V.J."/>
            <person name="McMahon K.D."/>
            <person name="Konstantinidis K.T."/>
            <person name="Eloe-Fadrosh E.A."/>
            <person name="Kyrpides N.C."/>
            <person name="Woyke T."/>
        </authorList>
    </citation>
    <scope>NUCLEOTIDE SEQUENCE</scope>
    <source>
        <strain evidence="1">GVMAG-S-3300013286-35</strain>
    </source>
</reference>
<dbReference type="EMBL" id="MN740997">
    <property type="protein sequence ID" value="QHU22128.1"/>
    <property type="molecule type" value="Genomic_DNA"/>
</dbReference>
<dbReference type="PANTHER" id="PTHR48100">
    <property type="entry name" value="BROAD-SPECIFICITY PHOSPHATASE YOR283W-RELATED"/>
    <property type="match status" value="1"/>
</dbReference>
<dbReference type="SUPFAM" id="SSF53254">
    <property type="entry name" value="Phosphoglycerate mutase-like"/>
    <property type="match status" value="1"/>
</dbReference>
<protein>
    <recommendedName>
        <fullName evidence="2">Phosphoglycerate mutase family protein</fullName>
    </recommendedName>
</protein>
<dbReference type="GO" id="GO:0016791">
    <property type="term" value="F:phosphatase activity"/>
    <property type="evidence" value="ECO:0007669"/>
    <property type="project" value="TreeGrafter"/>
</dbReference>
<name>A0A6C0L0Q6_9ZZZZ</name>
<organism evidence="1">
    <name type="scientific">viral metagenome</name>
    <dbReference type="NCBI Taxonomy" id="1070528"/>
    <lineage>
        <taxon>unclassified sequences</taxon>
        <taxon>metagenomes</taxon>
        <taxon>organismal metagenomes</taxon>
    </lineage>
</organism>
<dbReference type="InterPro" id="IPR050275">
    <property type="entry name" value="PGM_Phosphatase"/>
</dbReference>